<keyword evidence="7 11" id="KW-1133">Transmembrane helix</keyword>
<keyword evidence="9 11" id="KW-0472">Membrane</keyword>
<evidence type="ECO:0000313" key="13">
    <source>
        <dbReference type="Proteomes" id="UP000006176"/>
    </source>
</evidence>
<feature type="transmembrane region" description="Helical" evidence="11">
    <location>
        <begin position="184"/>
        <end position="208"/>
    </location>
</feature>
<dbReference type="EMBL" id="CP003333">
    <property type="protein sequence ID" value="AFL67372.1"/>
    <property type="molecule type" value="Genomic_DNA"/>
</dbReference>
<dbReference type="eggNOG" id="COG0534">
    <property type="taxonomic scope" value="Bacteria"/>
</dbReference>
<dbReference type="AlphaFoldDB" id="I3XTU8"/>
<dbReference type="HOGENOM" id="CLU_012893_16_0_7"/>
<keyword evidence="3" id="KW-0813">Transport</keyword>
<feature type="transmembrane region" description="Helical" evidence="11">
    <location>
        <begin position="158"/>
        <end position="178"/>
    </location>
</feature>
<dbReference type="PANTHER" id="PTHR43298">
    <property type="entry name" value="MULTIDRUG RESISTANCE PROTEIN NORM-RELATED"/>
    <property type="match status" value="1"/>
</dbReference>
<evidence type="ECO:0000256" key="4">
    <source>
        <dbReference type="ARBA" id="ARBA00022449"/>
    </source>
</evidence>
<feature type="transmembrane region" description="Helical" evidence="11">
    <location>
        <begin position="40"/>
        <end position="62"/>
    </location>
</feature>
<feature type="transmembrane region" description="Helical" evidence="11">
    <location>
        <begin position="271"/>
        <end position="294"/>
    </location>
</feature>
<gene>
    <name evidence="12" type="ordered locus">Sulba_0039</name>
</gene>
<evidence type="ECO:0000256" key="6">
    <source>
        <dbReference type="ARBA" id="ARBA00022692"/>
    </source>
</evidence>
<proteinExistence type="inferred from homology"/>
<dbReference type="OrthoDB" id="9789527at2"/>
<protein>
    <recommendedName>
        <fullName evidence="10">Multidrug-efflux transporter</fullName>
    </recommendedName>
</protein>
<dbReference type="GO" id="GO:0005886">
    <property type="term" value="C:plasma membrane"/>
    <property type="evidence" value="ECO:0007669"/>
    <property type="project" value="UniProtKB-SubCell"/>
</dbReference>
<dbReference type="PATRIC" id="fig|760154.4.peg.39"/>
<dbReference type="InterPro" id="IPR048279">
    <property type="entry name" value="MdtK-like"/>
</dbReference>
<keyword evidence="4" id="KW-0050">Antiport</keyword>
<dbReference type="InterPro" id="IPR044644">
    <property type="entry name" value="DinF-like"/>
</dbReference>
<feature type="transmembrane region" description="Helical" evidence="11">
    <location>
        <begin position="229"/>
        <end position="251"/>
    </location>
</feature>
<evidence type="ECO:0000256" key="7">
    <source>
        <dbReference type="ARBA" id="ARBA00022989"/>
    </source>
</evidence>
<evidence type="ECO:0000256" key="1">
    <source>
        <dbReference type="ARBA" id="ARBA00004651"/>
    </source>
</evidence>
<keyword evidence="6 11" id="KW-0812">Transmembrane</keyword>
<evidence type="ECO:0000313" key="12">
    <source>
        <dbReference type="EMBL" id="AFL67372.1"/>
    </source>
</evidence>
<dbReference type="PANTHER" id="PTHR43298:SF2">
    <property type="entry name" value="FMN_FAD EXPORTER YEEO-RELATED"/>
    <property type="match status" value="1"/>
</dbReference>
<keyword evidence="5" id="KW-1003">Cell membrane</keyword>
<dbReference type="CDD" id="cd13136">
    <property type="entry name" value="MATE_DinF_like"/>
    <property type="match status" value="1"/>
</dbReference>
<dbReference type="STRING" id="760154.Sulba_0039"/>
<dbReference type="GO" id="GO:0015297">
    <property type="term" value="F:antiporter activity"/>
    <property type="evidence" value="ECO:0007669"/>
    <property type="project" value="UniProtKB-KW"/>
</dbReference>
<accession>I3XTU8</accession>
<dbReference type="Proteomes" id="UP000006176">
    <property type="component" value="Chromosome"/>
</dbReference>
<keyword evidence="8" id="KW-0406">Ion transport</keyword>
<feature type="transmembrane region" description="Helical" evidence="11">
    <location>
        <begin position="306"/>
        <end position="328"/>
    </location>
</feature>
<feature type="transmembrane region" description="Helical" evidence="11">
    <location>
        <begin position="348"/>
        <end position="369"/>
    </location>
</feature>
<dbReference type="GO" id="GO:0006811">
    <property type="term" value="P:monoatomic ion transport"/>
    <property type="evidence" value="ECO:0007669"/>
    <property type="project" value="UniProtKB-KW"/>
</dbReference>
<comment type="subcellular location">
    <subcellularLocation>
        <location evidence="1">Cell membrane</location>
        <topology evidence="1">Multi-pass membrane protein</topology>
    </subcellularLocation>
</comment>
<dbReference type="RefSeq" id="WP_014768259.1">
    <property type="nucleotide sequence ID" value="NC_018002.1"/>
</dbReference>
<dbReference type="NCBIfam" id="TIGR00797">
    <property type="entry name" value="matE"/>
    <property type="match status" value="1"/>
</dbReference>
<evidence type="ECO:0000256" key="11">
    <source>
        <dbReference type="SAM" id="Phobius"/>
    </source>
</evidence>
<evidence type="ECO:0000256" key="10">
    <source>
        <dbReference type="ARBA" id="ARBA00031636"/>
    </source>
</evidence>
<dbReference type="Pfam" id="PF01554">
    <property type="entry name" value="MatE"/>
    <property type="match status" value="2"/>
</dbReference>
<dbReference type="PIRSF" id="PIRSF006603">
    <property type="entry name" value="DinF"/>
    <property type="match status" value="1"/>
</dbReference>
<name>I3XTU8_SULBS</name>
<organism evidence="12 13">
    <name type="scientific">Sulfurospirillum barnesii (strain ATCC 700032 / DSM 10660 / SES-3)</name>
    <dbReference type="NCBI Taxonomy" id="760154"/>
    <lineage>
        <taxon>Bacteria</taxon>
        <taxon>Pseudomonadati</taxon>
        <taxon>Campylobacterota</taxon>
        <taxon>Epsilonproteobacteria</taxon>
        <taxon>Campylobacterales</taxon>
        <taxon>Sulfurospirillaceae</taxon>
        <taxon>Sulfurospirillum</taxon>
    </lineage>
</organism>
<sequence length="437" mass="48664">MNYKEYLTIAIPFVLSTVTQPLLGAVDTAVIGRLGDASYVGGVAIGTVIFNTMYWLFGFLRVGTSGFSSQSLGSGSEKEAHFAYFRPAVIAVCISAVFMLLQRPIIEGAFSLYAPDERVLQSANDYFDVLIWGAPFVLLGYVNLGWIMGRKLIKETMILQISTNVINIVLDILFVFYFDMGVKGVAYATLIAQSYGFVLGGWIILTHLSFKRLLLFKAEILNKAELKKIMGVNADLMIRTVCLLVMTNMFVARGNRFGVDILAANAILFQIQYIICYLFDGLSNASSIFAGRAIGAKNVSQFKETFHISNVMIAGLSVLLALLLALIPEPIVGLFTDIETVKRLCMDYMAWLILFPFTIGIGLVYYGIFTGATFTHPIRDSMVAALVVFLGAYFLFIPYFDNHGLWLAFILFSMTRSLYLYQAQKRLQERYFPSLTA</sequence>
<dbReference type="InterPro" id="IPR002528">
    <property type="entry name" value="MATE_fam"/>
</dbReference>
<evidence type="ECO:0000256" key="8">
    <source>
        <dbReference type="ARBA" id="ARBA00023065"/>
    </source>
</evidence>
<keyword evidence="13" id="KW-1185">Reference proteome</keyword>
<evidence type="ECO:0000256" key="9">
    <source>
        <dbReference type="ARBA" id="ARBA00023136"/>
    </source>
</evidence>
<evidence type="ECO:0000256" key="5">
    <source>
        <dbReference type="ARBA" id="ARBA00022475"/>
    </source>
</evidence>
<dbReference type="KEGG" id="sba:Sulba_0039"/>
<dbReference type="InterPro" id="IPR050222">
    <property type="entry name" value="MATE_MdtK"/>
</dbReference>
<dbReference type="GO" id="GO:0042910">
    <property type="term" value="F:xenobiotic transmembrane transporter activity"/>
    <property type="evidence" value="ECO:0007669"/>
    <property type="project" value="InterPro"/>
</dbReference>
<feature type="transmembrane region" description="Helical" evidence="11">
    <location>
        <begin position="405"/>
        <end position="421"/>
    </location>
</feature>
<evidence type="ECO:0000256" key="2">
    <source>
        <dbReference type="ARBA" id="ARBA00010199"/>
    </source>
</evidence>
<comment type="similarity">
    <text evidence="2">Belongs to the multi antimicrobial extrusion (MATE) (TC 2.A.66.1) family.</text>
</comment>
<evidence type="ECO:0000256" key="3">
    <source>
        <dbReference type="ARBA" id="ARBA00022448"/>
    </source>
</evidence>
<feature type="transmembrane region" description="Helical" evidence="11">
    <location>
        <begin position="381"/>
        <end position="399"/>
    </location>
</feature>
<feature type="transmembrane region" description="Helical" evidence="11">
    <location>
        <begin position="83"/>
        <end position="106"/>
    </location>
</feature>
<reference evidence="12 13" key="1">
    <citation type="submission" date="2012-06" db="EMBL/GenBank/DDBJ databases">
        <title>Complete sequence of Sulfurospirillum barnesii SES-3.</title>
        <authorList>
            <consortium name="US DOE Joint Genome Institute"/>
            <person name="Lucas S."/>
            <person name="Han J."/>
            <person name="Lapidus A."/>
            <person name="Cheng J.-F."/>
            <person name="Goodwin L."/>
            <person name="Pitluck S."/>
            <person name="Peters L."/>
            <person name="Ovchinnikova G."/>
            <person name="Lu M."/>
            <person name="Detter J.C."/>
            <person name="Han C."/>
            <person name="Tapia R."/>
            <person name="Land M."/>
            <person name="Hauser L."/>
            <person name="Kyrpides N."/>
            <person name="Ivanova N."/>
            <person name="Pagani I."/>
            <person name="Stolz J."/>
            <person name="Arkin A."/>
            <person name="Dehal P."/>
            <person name="Oremland R."/>
            <person name="Saltikov C."/>
            <person name="Basu P."/>
            <person name="Hollibaugh J."/>
            <person name="Newman D."/>
            <person name="Stolyar S."/>
            <person name="Hazen T."/>
            <person name="Woyke T."/>
        </authorList>
    </citation>
    <scope>NUCLEOTIDE SEQUENCE [LARGE SCALE GENOMIC DNA]</scope>
    <source>
        <strain evidence="13">ATCC 700032 / DSM 10660 / SES-3</strain>
    </source>
</reference>
<feature type="transmembrane region" description="Helical" evidence="11">
    <location>
        <begin position="126"/>
        <end position="146"/>
    </location>
</feature>